<dbReference type="RefSeq" id="WP_133314217.1">
    <property type="nucleotide sequence ID" value="NZ_SMTL01000001.1"/>
</dbReference>
<comment type="caution">
    <text evidence="2">The sequence shown here is derived from an EMBL/GenBank/DDBJ whole genome shotgun (WGS) entry which is preliminary data.</text>
</comment>
<dbReference type="EMBL" id="SMTL01000001">
    <property type="protein sequence ID" value="TDK38768.1"/>
    <property type="molecule type" value="Genomic_DNA"/>
</dbReference>
<proteinExistence type="predicted"/>
<dbReference type="Proteomes" id="UP000295238">
    <property type="component" value="Unassembled WGS sequence"/>
</dbReference>
<evidence type="ECO:0000313" key="3">
    <source>
        <dbReference type="Proteomes" id="UP000295238"/>
    </source>
</evidence>
<gene>
    <name evidence="2" type="ORF">E2F50_01035</name>
</gene>
<dbReference type="OrthoDB" id="8421672at2"/>
<protein>
    <submittedName>
        <fullName evidence="2">Uncharacterized protein</fullName>
    </submittedName>
</protein>
<accession>A0A4R5UM05</accession>
<evidence type="ECO:0000256" key="1">
    <source>
        <dbReference type="SAM" id="SignalP"/>
    </source>
</evidence>
<name>A0A4R5UM05_9HYPH</name>
<feature type="signal peptide" evidence="1">
    <location>
        <begin position="1"/>
        <end position="19"/>
    </location>
</feature>
<organism evidence="2 3">
    <name type="scientific">Rhizobium deserti</name>
    <dbReference type="NCBI Taxonomy" id="2547961"/>
    <lineage>
        <taxon>Bacteria</taxon>
        <taxon>Pseudomonadati</taxon>
        <taxon>Pseudomonadota</taxon>
        <taxon>Alphaproteobacteria</taxon>
        <taxon>Hyphomicrobiales</taxon>
        <taxon>Rhizobiaceae</taxon>
        <taxon>Rhizobium/Agrobacterium group</taxon>
        <taxon>Rhizobium</taxon>
    </lineage>
</organism>
<keyword evidence="1" id="KW-0732">Signal</keyword>
<keyword evidence="3" id="KW-1185">Reference proteome</keyword>
<reference evidence="2 3" key="1">
    <citation type="submission" date="2019-03" db="EMBL/GenBank/DDBJ databases">
        <title>Rhizobium sp. nov., an bacterium isolated from biocrust in Mu Us Desert.</title>
        <authorList>
            <person name="Lixiong L."/>
        </authorList>
    </citation>
    <scope>NUCLEOTIDE SEQUENCE [LARGE SCALE GENOMIC DNA]</scope>
    <source>
        <strain evidence="2 3">SPY-1</strain>
    </source>
</reference>
<feature type="chain" id="PRO_5020286383" evidence="1">
    <location>
        <begin position="20"/>
        <end position="71"/>
    </location>
</feature>
<evidence type="ECO:0000313" key="2">
    <source>
        <dbReference type="EMBL" id="TDK38768.1"/>
    </source>
</evidence>
<sequence>MLKTIRRLILMLFFGPTKATSPPPLNDDQHFQLQQFQMGLMSEADWHDLLDHDPVLSAHFRFNHPVVASRT</sequence>
<dbReference type="AlphaFoldDB" id="A0A4R5UM05"/>